<feature type="region of interest" description="Disordered" evidence="1">
    <location>
        <begin position="547"/>
        <end position="613"/>
    </location>
</feature>
<sequence>MRDEDRFQAFIDEVIQLSGTDQFEHHTRRRKRNVRLDLLDHGRSPDANLSPRESFRVDGYDFVIEVLVSELEKRTKAYKEWRDKFGFIHHNIAEPNKRAVKIKIAVGNEGLKKINASGLSTEDQNDPVKLWSLFEDQLKVKVNFRIHRLELMRYKQGKEESLDDFINRCRQKAAECDFNQNEIAERIIELVIASTPFEAFQKDLLDTPKGYTVEDVLKEGRKYEAVVASRKSLSTLESQGSGTSVNAIKTTKSRKCGNCALSHPPRQCPAYYDKCKACGTKGHWAKCCRKTKGKTKFSDREHKQKDKPDKYHHKHYKRPTKTKQGQTNIHTVESDETDSVQSDDDSFKTQFDAITISTLNFQPLNRKEAYTNIDVICPHRPGKHKLKLKVDTGAEGNTLPLRTVRQMPCHCWVTIHAATTSLAQQGATSDNVPTIRSIQDLTTRYPDQFDTIGNFKMEATLHLKEDAQPSIDPPHSNLPSPAEILFGRPIRSVLPSNYLTNTLQCHEELHQTLLGRKDKMKENHDLKKAGPELPPLHKGQKIRVLDQESRRWKPGTVTKVGPEPRSYEVTTPNGARLRRNRSHLREMYSRNEDDQRHQSLPAEQQSSQDDKDA</sequence>
<evidence type="ECO:0000313" key="3">
    <source>
        <dbReference type="Proteomes" id="UP001152320"/>
    </source>
</evidence>
<protein>
    <recommendedName>
        <fullName evidence="4">CCHC-type domain-containing protein</fullName>
    </recommendedName>
</protein>
<accession>A0A9Q1HKD3</accession>
<name>A0A9Q1HKD3_HOLLE</name>
<dbReference type="EMBL" id="JAIZAY010000001">
    <property type="protein sequence ID" value="KAJ8049065.1"/>
    <property type="molecule type" value="Genomic_DNA"/>
</dbReference>
<feature type="compositionally biased region" description="Acidic residues" evidence="1">
    <location>
        <begin position="334"/>
        <end position="344"/>
    </location>
</feature>
<feature type="compositionally biased region" description="Basic and acidic residues" evidence="1">
    <location>
        <begin position="583"/>
        <end position="597"/>
    </location>
</feature>
<feature type="compositionally biased region" description="Basic and acidic residues" evidence="1">
    <location>
        <begin position="297"/>
        <end position="309"/>
    </location>
</feature>
<feature type="compositionally biased region" description="Basic residues" evidence="1">
    <location>
        <begin position="310"/>
        <end position="321"/>
    </location>
</feature>
<proteinExistence type="predicted"/>
<dbReference type="InterPro" id="IPR050951">
    <property type="entry name" value="Retrovirus_Pol_polyprotein"/>
</dbReference>
<feature type="compositionally biased region" description="Polar residues" evidence="1">
    <location>
        <begin position="322"/>
        <end position="331"/>
    </location>
</feature>
<dbReference type="Proteomes" id="UP001152320">
    <property type="component" value="Chromosome 1"/>
</dbReference>
<dbReference type="PANTHER" id="PTHR37984:SF7">
    <property type="entry name" value="INTEGRASE CATALYTIC DOMAIN-CONTAINING PROTEIN"/>
    <property type="match status" value="1"/>
</dbReference>
<dbReference type="AlphaFoldDB" id="A0A9Q1HKD3"/>
<gene>
    <name evidence="2" type="ORF">HOLleu_01628</name>
</gene>
<evidence type="ECO:0000313" key="2">
    <source>
        <dbReference type="EMBL" id="KAJ8049065.1"/>
    </source>
</evidence>
<feature type="region of interest" description="Disordered" evidence="1">
    <location>
        <begin position="297"/>
        <end position="344"/>
    </location>
</feature>
<dbReference type="PANTHER" id="PTHR37984">
    <property type="entry name" value="PROTEIN CBG26694"/>
    <property type="match status" value="1"/>
</dbReference>
<comment type="caution">
    <text evidence="2">The sequence shown here is derived from an EMBL/GenBank/DDBJ whole genome shotgun (WGS) entry which is preliminary data.</text>
</comment>
<dbReference type="OrthoDB" id="10063284at2759"/>
<keyword evidence="3" id="KW-1185">Reference proteome</keyword>
<reference evidence="2" key="1">
    <citation type="submission" date="2021-10" db="EMBL/GenBank/DDBJ databases">
        <title>Tropical sea cucumber genome reveals ecological adaptation and Cuvierian tubules defense mechanism.</title>
        <authorList>
            <person name="Chen T."/>
        </authorList>
    </citation>
    <scope>NUCLEOTIDE SEQUENCE</scope>
    <source>
        <strain evidence="2">Nanhai2018</strain>
        <tissue evidence="2">Muscle</tissue>
    </source>
</reference>
<organism evidence="2 3">
    <name type="scientific">Holothuria leucospilota</name>
    <name type="common">Black long sea cucumber</name>
    <name type="synonym">Mertensiothuria leucospilota</name>
    <dbReference type="NCBI Taxonomy" id="206669"/>
    <lineage>
        <taxon>Eukaryota</taxon>
        <taxon>Metazoa</taxon>
        <taxon>Echinodermata</taxon>
        <taxon>Eleutherozoa</taxon>
        <taxon>Echinozoa</taxon>
        <taxon>Holothuroidea</taxon>
        <taxon>Aspidochirotacea</taxon>
        <taxon>Aspidochirotida</taxon>
        <taxon>Holothuriidae</taxon>
        <taxon>Holothuria</taxon>
    </lineage>
</organism>
<evidence type="ECO:0000256" key="1">
    <source>
        <dbReference type="SAM" id="MobiDB-lite"/>
    </source>
</evidence>
<evidence type="ECO:0008006" key="4">
    <source>
        <dbReference type="Google" id="ProtNLM"/>
    </source>
</evidence>